<proteinExistence type="predicted"/>
<name>A0ACC1MKU4_9HYPO</name>
<comment type="caution">
    <text evidence="1">The sequence shown here is derived from an EMBL/GenBank/DDBJ whole genome shotgun (WGS) entry which is preliminary data.</text>
</comment>
<dbReference type="EMBL" id="JANJQO010002230">
    <property type="protein sequence ID" value="KAJ2967642.1"/>
    <property type="molecule type" value="Genomic_DNA"/>
</dbReference>
<protein>
    <submittedName>
        <fullName evidence="1">Uncharacterized protein</fullName>
    </submittedName>
</protein>
<dbReference type="Proteomes" id="UP001143910">
    <property type="component" value="Unassembled WGS sequence"/>
</dbReference>
<reference evidence="1" key="1">
    <citation type="submission" date="2022-08" db="EMBL/GenBank/DDBJ databases">
        <title>Genome Sequence of Lecanicillium fungicola.</title>
        <authorList>
            <person name="Buettner E."/>
        </authorList>
    </citation>
    <scope>NUCLEOTIDE SEQUENCE</scope>
    <source>
        <strain evidence="1">Babe33</strain>
    </source>
</reference>
<evidence type="ECO:0000313" key="1">
    <source>
        <dbReference type="EMBL" id="KAJ2967642.1"/>
    </source>
</evidence>
<accession>A0ACC1MKU4</accession>
<organism evidence="1 2">
    <name type="scientific">Zarea fungicola</name>
    <dbReference type="NCBI Taxonomy" id="93591"/>
    <lineage>
        <taxon>Eukaryota</taxon>
        <taxon>Fungi</taxon>
        <taxon>Dikarya</taxon>
        <taxon>Ascomycota</taxon>
        <taxon>Pezizomycotina</taxon>
        <taxon>Sordariomycetes</taxon>
        <taxon>Hypocreomycetidae</taxon>
        <taxon>Hypocreales</taxon>
        <taxon>Cordycipitaceae</taxon>
        <taxon>Zarea</taxon>
    </lineage>
</organism>
<sequence length="487" mass="50516">MKGAAATMAALLSATATAQFVLMDMAKRQQSNNLRRRANSVQSDISNLLQDGGYFVDVTVGTPGQKFSLQLDTGSSDVWVPDSGSSACQVKGSGPKRPGDSNGCSKGSFTSSQSSTFQQGQEGTFKIKYVDESSASGQYMRDNFQLGGVTVKNLTMGLAEETDIPFGLVGIGYRTNEASIQTVQATYPNLPIAMQSSGSIKTVAYSLWLNDLEANTGSVLFGAIDTEKYQGDLALLDLIPDPDVNQVIEFNVPLTSVAGYSSTGSDAFGSTSYPITALLDSGTTLSYLPVDLANQLWQEVGAAYVGQIGVAIVPCALANTNSYFSFGFGGPHGPLINVTISELVLDTVSDLPFPSGKFRGKASCTFGIQAQAPNDDGSAPSYLLGDTFLRSAYVVYDLVNNQVALAQTKANATASNIVPFPSSGATVPSSTLVPGQNSSSNSGPSSTPAYKAAGGFQSDAAPLMGLSALGLVAASMATFLAIFASAV</sequence>
<keyword evidence="2" id="KW-1185">Reference proteome</keyword>
<evidence type="ECO:0000313" key="2">
    <source>
        <dbReference type="Proteomes" id="UP001143910"/>
    </source>
</evidence>
<gene>
    <name evidence="1" type="ORF">NQ176_g9563</name>
</gene>